<evidence type="ECO:0000313" key="2">
    <source>
        <dbReference type="Proteomes" id="UP000886998"/>
    </source>
</evidence>
<organism evidence="1 2">
    <name type="scientific">Trichonephila inaurata madagascariensis</name>
    <dbReference type="NCBI Taxonomy" id="2747483"/>
    <lineage>
        <taxon>Eukaryota</taxon>
        <taxon>Metazoa</taxon>
        <taxon>Ecdysozoa</taxon>
        <taxon>Arthropoda</taxon>
        <taxon>Chelicerata</taxon>
        <taxon>Arachnida</taxon>
        <taxon>Araneae</taxon>
        <taxon>Araneomorphae</taxon>
        <taxon>Entelegynae</taxon>
        <taxon>Araneoidea</taxon>
        <taxon>Nephilidae</taxon>
        <taxon>Trichonephila</taxon>
        <taxon>Trichonephila inaurata</taxon>
    </lineage>
</organism>
<keyword evidence="2" id="KW-1185">Reference proteome</keyword>
<dbReference type="Proteomes" id="UP000886998">
    <property type="component" value="Unassembled WGS sequence"/>
</dbReference>
<comment type="caution">
    <text evidence="1">The sequence shown here is derived from an EMBL/GenBank/DDBJ whole genome shotgun (WGS) entry which is preliminary data.</text>
</comment>
<dbReference type="AlphaFoldDB" id="A0A8X6IR43"/>
<dbReference type="EMBL" id="BMAV01027160">
    <property type="protein sequence ID" value="GFS56844.1"/>
    <property type="molecule type" value="Genomic_DNA"/>
</dbReference>
<protein>
    <submittedName>
        <fullName evidence="1">Uncharacterized protein</fullName>
    </submittedName>
</protein>
<evidence type="ECO:0000313" key="1">
    <source>
        <dbReference type="EMBL" id="GFS56844.1"/>
    </source>
</evidence>
<proteinExistence type="predicted"/>
<gene>
    <name evidence="1" type="ORF">TNIN_500631</name>
</gene>
<name>A0A8X6IR43_9ARAC</name>
<accession>A0A8X6IR43</accession>
<sequence length="76" mass="9203">MQLTENKNQDSYTAAYKEFHKSWDLNMNRLVTQLNSCRTSDECSIVIRNTEELDSYSYREFPHSTFKKTKWLHYET</sequence>
<reference evidence="1" key="1">
    <citation type="submission" date="2020-08" db="EMBL/GenBank/DDBJ databases">
        <title>Multicomponent nature underlies the extraordinary mechanical properties of spider dragline silk.</title>
        <authorList>
            <person name="Kono N."/>
            <person name="Nakamura H."/>
            <person name="Mori M."/>
            <person name="Yoshida Y."/>
            <person name="Ohtoshi R."/>
            <person name="Malay A.D."/>
            <person name="Moran D.A.P."/>
            <person name="Tomita M."/>
            <person name="Numata K."/>
            <person name="Arakawa K."/>
        </authorList>
    </citation>
    <scope>NUCLEOTIDE SEQUENCE</scope>
</reference>